<protein>
    <submittedName>
        <fullName evidence="7">RDD family protein</fullName>
    </submittedName>
</protein>
<dbReference type="RefSeq" id="WP_230735664.1">
    <property type="nucleotide sequence ID" value="NZ_JAJNDB010000003.1"/>
</dbReference>
<dbReference type="PANTHER" id="PTHR38480">
    <property type="entry name" value="SLR0254 PROTEIN"/>
    <property type="match status" value="1"/>
</dbReference>
<dbReference type="Pfam" id="PF06271">
    <property type="entry name" value="RDD"/>
    <property type="match status" value="1"/>
</dbReference>
<keyword evidence="2 5" id="KW-0812">Transmembrane</keyword>
<evidence type="ECO:0000313" key="7">
    <source>
        <dbReference type="EMBL" id="MCD2195014.1"/>
    </source>
</evidence>
<organism evidence="7 8">
    <name type="scientific">Actinomycetospora endophytica</name>
    <dbReference type="NCBI Taxonomy" id="2291215"/>
    <lineage>
        <taxon>Bacteria</taxon>
        <taxon>Bacillati</taxon>
        <taxon>Actinomycetota</taxon>
        <taxon>Actinomycetes</taxon>
        <taxon>Pseudonocardiales</taxon>
        <taxon>Pseudonocardiaceae</taxon>
        <taxon>Actinomycetospora</taxon>
    </lineage>
</organism>
<keyword evidence="4 5" id="KW-0472">Membrane</keyword>
<keyword evidence="8" id="KW-1185">Reference proteome</keyword>
<evidence type="ECO:0000259" key="6">
    <source>
        <dbReference type="Pfam" id="PF06271"/>
    </source>
</evidence>
<sequence length="250" mass="26138">MTPPEHAPGVVVGEAVELDLVPAKLPTRALAFALDAVIVGFLLTVVLIVVVVAGVELDSALAAALTVALVVLGLVAWPTAWETLTRGRTPGKLAFGLRVVRDDGGPIRFRHALVRALTGLVVDFGLLSGVIAMVVSACSPQGQRVGDLLAGTLVLRERVPRSTRLRALPPPDPALAGWASTLQLAALPDDLALAARQFLGRTGELAPAVRRTLGERLASDVASRVAPPPPPGVPAETYLAAVLAERRRRM</sequence>
<evidence type="ECO:0000256" key="2">
    <source>
        <dbReference type="ARBA" id="ARBA00022692"/>
    </source>
</evidence>
<evidence type="ECO:0000256" key="4">
    <source>
        <dbReference type="ARBA" id="ARBA00023136"/>
    </source>
</evidence>
<evidence type="ECO:0000256" key="1">
    <source>
        <dbReference type="ARBA" id="ARBA00004141"/>
    </source>
</evidence>
<feature type="transmembrane region" description="Helical" evidence="5">
    <location>
        <begin position="29"/>
        <end position="53"/>
    </location>
</feature>
<name>A0ABS8P9U1_9PSEU</name>
<feature type="transmembrane region" description="Helical" evidence="5">
    <location>
        <begin position="112"/>
        <end position="135"/>
    </location>
</feature>
<feature type="transmembrane region" description="Helical" evidence="5">
    <location>
        <begin position="60"/>
        <end position="80"/>
    </location>
</feature>
<proteinExistence type="predicted"/>
<evidence type="ECO:0000256" key="5">
    <source>
        <dbReference type="SAM" id="Phobius"/>
    </source>
</evidence>
<evidence type="ECO:0000256" key="3">
    <source>
        <dbReference type="ARBA" id="ARBA00022989"/>
    </source>
</evidence>
<feature type="domain" description="RDD" evidence="6">
    <location>
        <begin position="23"/>
        <end position="151"/>
    </location>
</feature>
<keyword evidence="3 5" id="KW-1133">Transmembrane helix</keyword>
<evidence type="ECO:0000313" key="8">
    <source>
        <dbReference type="Proteomes" id="UP001199469"/>
    </source>
</evidence>
<dbReference type="InterPro" id="IPR010432">
    <property type="entry name" value="RDD"/>
</dbReference>
<reference evidence="7 8" key="1">
    <citation type="submission" date="2021-11" db="EMBL/GenBank/DDBJ databases">
        <title>Draft genome sequence of Actinomycetospora sp. SF1 isolated from the rhizosphere soil.</title>
        <authorList>
            <person name="Duangmal K."/>
            <person name="Chantavorakit T."/>
        </authorList>
    </citation>
    <scope>NUCLEOTIDE SEQUENCE [LARGE SCALE GENOMIC DNA]</scope>
    <source>
        <strain evidence="7 8">TBRC 5722</strain>
    </source>
</reference>
<gene>
    <name evidence="7" type="ORF">LQ327_16735</name>
</gene>
<comment type="caution">
    <text evidence="7">The sequence shown here is derived from an EMBL/GenBank/DDBJ whole genome shotgun (WGS) entry which is preliminary data.</text>
</comment>
<dbReference type="PANTHER" id="PTHR38480:SF1">
    <property type="entry name" value="SLR0254 PROTEIN"/>
    <property type="match status" value="1"/>
</dbReference>
<comment type="subcellular location">
    <subcellularLocation>
        <location evidence="1">Membrane</location>
        <topology evidence="1">Multi-pass membrane protein</topology>
    </subcellularLocation>
</comment>
<accession>A0ABS8P9U1</accession>
<dbReference type="EMBL" id="JAJNDB010000003">
    <property type="protein sequence ID" value="MCD2195014.1"/>
    <property type="molecule type" value="Genomic_DNA"/>
</dbReference>
<dbReference type="Proteomes" id="UP001199469">
    <property type="component" value="Unassembled WGS sequence"/>
</dbReference>